<comment type="subcellular location">
    <subcellularLocation>
        <location evidence="1 6">Cell membrane</location>
        <topology evidence="1 6">Multi-pass membrane protein</topology>
    </subcellularLocation>
</comment>
<reference evidence="8" key="1">
    <citation type="submission" date="2018-07" db="EMBL/GenBank/DDBJ databases">
        <authorList>
            <consortium name="Genoscope - CEA"/>
            <person name="William W."/>
        </authorList>
    </citation>
    <scope>NUCLEOTIDE SEQUENCE</scope>
    <source>
        <strain evidence="8">IK1</strain>
    </source>
</reference>
<evidence type="ECO:0000256" key="4">
    <source>
        <dbReference type="ARBA" id="ARBA00022989"/>
    </source>
</evidence>
<evidence type="ECO:0000313" key="8">
    <source>
        <dbReference type="EMBL" id="VBB44048.1"/>
    </source>
</evidence>
<keyword evidence="5 6" id="KW-0472">Membrane</keyword>
<dbReference type="GO" id="GO:0005886">
    <property type="term" value="C:plasma membrane"/>
    <property type="evidence" value="ECO:0007669"/>
    <property type="project" value="UniProtKB-SubCell"/>
</dbReference>
<dbReference type="PANTHER" id="PTHR12677">
    <property type="entry name" value="GOLGI APPARATUS MEMBRANE PROTEIN TVP38-RELATED"/>
    <property type="match status" value="1"/>
</dbReference>
<name>A0A653A7W4_UNCDX</name>
<gene>
    <name evidence="8" type="ORF">TRIP_B330226</name>
</gene>
<comment type="similarity">
    <text evidence="6">Belongs to the TVP38/TMEM64 family.</text>
</comment>
<evidence type="ECO:0000259" key="7">
    <source>
        <dbReference type="Pfam" id="PF09335"/>
    </source>
</evidence>
<feature type="transmembrane region" description="Helical" evidence="6">
    <location>
        <begin position="139"/>
        <end position="158"/>
    </location>
</feature>
<feature type="transmembrane region" description="Helical" evidence="6">
    <location>
        <begin position="170"/>
        <end position="192"/>
    </location>
</feature>
<evidence type="ECO:0000256" key="1">
    <source>
        <dbReference type="ARBA" id="ARBA00004651"/>
    </source>
</evidence>
<dbReference type="PANTHER" id="PTHR12677:SF59">
    <property type="entry name" value="GOLGI APPARATUS MEMBRANE PROTEIN TVP38-RELATED"/>
    <property type="match status" value="1"/>
</dbReference>
<proteinExistence type="inferred from homology"/>
<dbReference type="Pfam" id="PF09335">
    <property type="entry name" value="VTT_dom"/>
    <property type="match status" value="1"/>
</dbReference>
<dbReference type="EMBL" id="UPXX01000027">
    <property type="protein sequence ID" value="VBB44048.1"/>
    <property type="molecule type" value="Genomic_DNA"/>
</dbReference>
<keyword evidence="4 6" id="KW-1133">Transmembrane helix</keyword>
<keyword evidence="3 6" id="KW-0812">Transmembrane</keyword>
<feature type="transmembrane region" description="Helical" evidence="6">
    <location>
        <begin position="204"/>
        <end position="222"/>
    </location>
</feature>
<evidence type="ECO:0000256" key="2">
    <source>
        <dbReference type="ARBA" id="ARBA00022475"/>
    </source>
</evidence>
<feature type="domain" description="VTT" evidence="7">
    <location>
        <begin position="75"/>
        <end position="189"/>
    </location>
</feature>
<feature type="transmembrane region" description="Helical" evidence="6">
    <location>
        <begin position="16"/>
        <end position="37"/>
    </location>
</feature>
<dbReference type="InterPro" id="IPR015414">
    <property type="entry name" value="TMEM64"/>
</dbReference>
<protein>
    <recommendedName>
        <fullName evidence="6">TVP38/TMEM64 family membrane protein</fullName>
    </recommendedName>
</protein>
<keyword evidence="2 6" id="KW-1003">Cell membrane</keyword>
<evidence type="ECO:0000256" key="3">
    <source>
        <dbReference type="ARBA" id="ARBA00022692"/>
    </source>
</evidence>
<organism evidence="8">
    <name type="scientific">Uncultured Desulfatiglans sp</name>
    <dbReference type="NCBI Taxonomy" id="1748965"/>
    <lineage>
        <taxon>Bacteria</taxon>
        <taxon>Pseudomonadati</taxon>
        <taxon>Thermodesulfobacteriota</taxon>
        <taxon>Desulfobacteria</taxon>
        <taxon>Desulfatiglandales</taxon>
        <taxon>Desulfatiglandaceae</taxon>
        <taxon>Desulfatiglans</taxon>
        <taxon>environmental samples</taxon>
    </lineage>
</organism>
<evidence type="ECO:0000256" key="6">
    <source>
        <dbReference type="RuleBase" id="RU366058"/>
    </source>
</evidence>
<feature type="transmembrane region" description="Helical" evidence="6">
    <location>
        <begin position="91"/>
        <end position="111"/>
    </location>
</feature>
<dbReference type="InterPro" id="IPR032816">
    <property type="entry name" value="VTT_dom"/>
</dbReference>
<evidence type="ECO:0000256" key="5">
    <source>
        <dbReference type="ARBA" id="ARBA00023136"/>
    </source>
</evidence>
<sequence>MDEIPSKRTPENKRRAVLKALVFAAFIVAAVYVLRFTPVKNFLTAEILGRFLDSAGIWAPIAYMAVYAVGVCLFLPGTLLTGLGAAIFGPYWGFLYVWVGAMLGASAAFLIGRTLGREFAASLIGDRLKKYDDAIERNGFATVLYLRLVYFPFTPMNFGMGLTKVRFWDYIVGTGLGIIVGTFIFTFFIGTLKQVWASGNWGKLVSFKVFFSIGLFIFSFFIPKIIKKIKGEGKHDKGSPA</sequence>
<dbReference type="AlphaFoldDB" id="A0A653A7W4"/>
<accession>A0A653A7W4</accession>
<feature type="transmembrane region" description="Helical" evidence="6">
    <location>
        <begin position="57"/>
        <end position="79"/>
    </location>
</feature>